<keyword evidence="2" id="KW-1185">Reference proteome</keyword>
<organism evidence="1 2">
    <name type="scientific">Hyella patelloides LEGE 07179</name>
    <dbReference type="NCBI Taxonomy" id="945734"/>
    <lineage>
        <taxon>Bacteria</taxon>
        <taxon>Bacillati</taxon>
        <taxon>Cyanobacteriota</taxon>
        <taxon>Cyanophyceae</taxon>
        <taxon>Pleurocapsales</taxon>
        <taxon>Hyellaceae</taxon>
        <taxon>Hyella</taxon>
    </lineage>
</organism>
<dbReference type="Proteomes" id="UP000320055">
    <property type="component" value="Unassembled WGS sequence"/>
</dbReference>
<name>A0A563W1E5_9CYAN</name>
<protein>
    <submittedName>
        <fullName evidence="1">Uncharacterized protein</fullName>
    </submittedName>
</protein>
<evidence type="ECO:0000313" key="2">
    <source>
        <dbReference type="Proteomes" id="UP000320055"/>
    </source>
</evidence>
<dbReference type="AlphaFoldDB" id="A0A563W1E5"/>
<proteinExistence type="predicted"/>
<gene>
    <name evidence="1" type="ORF">H1P_620010</name>
</gene>
<evidence type="ECO:0000313" key="1">
    <source>
        <dbReference type="EMBL" id="VEP17501.1"/>
    </source>
</evidence>
<accession>A0A563W1E5</accession>
<sequence length="46" mass="5704">MLKKLNLIEKYFASSIDLKINFDYYDYKLNKKSKKTTRFSTNYWEI</sequence>
<reference evidence="1 2" key="1">
    <citation type="submission" date="2019-01" db="EMBL/GenBank/DDBJ databases">
        <authorList>
            <person name="Brito A."/>
        </authorList>
    </citation>
    <scope>NUCLEOTIDE SEQUENCE [LARGE SCALE GENOMIC DNA]</scope>
    <source>
        <strain evidence="1">1</strain>
    </source>
</reference>
<dbReference type="EMBL" id="CAACVJ010000579">
    <property type="protein sequence ID" value="VEP17501.1"/>
    <property type="molecule type" value="Genomic_DNA"/>
</dbReference>